<accession>A0AAN1XY32</accession>
<dbReference type="SUPFAM" id="SSF54593">
    <property type="entry name" value="Glyoxalase/Bleomycin resistance protein/Dihydroxybiphenyl dioxygenase"/>
    <property type="match status" value="1"/>
</dbReference>
<dbReference type="PANTHER" id="PTHR35006">
    <property type="entry name" value="GLYOXALASE FAMILY PROTEIN (AFU_ORTHOLOGUE AFUA_5G14830)"/>
    <property type="match status" value="1"/>
</dbReference>
<dbReference type="PANTHER" id="PTHR35006:SF1">
    <property type="entry name" value="BLL2941 PROTEIN"/>
    <property type="match status" value="1"/>
</dbReference>
<proteinExistence type="predicted"/>
<organism evidence="2 3">
    <name type="scientific">Vulcanimicrobium alpinum</name>
    <dbReference type="NCBI Taxonomy" id="3016050"/>
    <lineage>
        <taxon>Bacteria</taxon>
        <taxon>Bacillati</taxon>
        <taxon>Vulcanimicrobiota</taxon>
        <taxon>Vulcanimicrobiia</taxon>
        <taxon>Vulcanimicrobiales</taxon>
        <taxon>Vulcanimicrobiaceae</taxon>
        <taxon>Vulcanimicrobium</taxon>
    </lineage>
</organism>
<evidence type="ECO:0000259" key="1">
    <source>
        <dbReference type="PROSITE" id="PS51819"/>
    </source>
</evidence>
<keyword evidence="3" id="KW-1185">Reference proteome</keyword>
<dbReference type="EMBL" id="AP025523">
    <property type="protein sequence ID" value="BDE06367.1"/>
    <property type="molecule type" value="Genomic_DNA"/>
</dbReference>
<dbReference type="AlphaFoldDB" id="A0AAN1XY32"/>
<name>A0AAN1XY32_UNVUL</name>
<dbReference type="RefSeq" id="WP_317997331.1">
    <property type="nucleotide sequence ID" value="NZ_AP025523.1"/>
</dbReference>
<dbReference type="InterPro" id="IPR029068">
    <property type="entry name" value="Glyas_Bleomycin-R_OHBP_Dase"/>
</dbReference>
<dbReference type="InterPro" id="IPR037523">
    <property type="entry name" value="VOC_core"/>
</dbReference>
<dbReference type="Pfam" id="PF00903">
    <property type="entry name" value="Glyoxalase"/>
    <property type="match status" value="1"/>
</dbReference>
<protein>
    <recommendedName>
        <fullName evidence="1">VOC domain-containing protein</fullName>
    </recommendedName>
</protein>
<sequence length="122" mass="13537">MVFDHIDLRVRDVRRVKTFYDAFLRAFGFRGRPQPDGTLLRLESRAVREAIAVIPDGDHRPNNTRLAFGAATRDDVDRIAAIAAAGGALAFEAPALCDEIAENYCAAFFEDPDGNRLEVVCR</sequence>
<evidence type="ECO:0000313" key="2">
    <source>
        <dbReference type="EMBL" id="BDE06367.1"/>
    </source>
</evidence>
<reference evidence="2 3" key="1">
    <citation type="journal article" date="2022" name="ISME Commun">
        <title>Vulcanimicrobium alpinus gen. nov. sp. nov., the first cultivated representative of the candidate phylum 'Eremiobacterota', is a metabolically versatile aerobic anoxygenic phototroph.</title>
        <authorList>
            <person name="Yabe S."/>
            <person name="Muto K."/>
            <person name="Abe K."/>
            <person name="Yokota A."/>
            <person name="Staudigel H."/>
            <person name="Tebo B.M."/>
        </authorList>
    </citation>
    <scope>NUCLEOTIDE SEQUENCE [LARGE SCALE GENOMIC DNA]</scope>
    <source>
        <strain evidence="2 3">WC8-2</strain>
    </source>
</reference>
<gene>
    <name evidence="2" type="ORF">WPS_16430</name>
</gene>
<dbReference type="PROSITE" id="PS51819">
    <property type="entry name" value="VOC"/>
    <property type="match status" value="1"/>
</dbReference>
<evidence type="ECO:0000313" key="3">
    <source>
        <dbReference type="Proteomes" id="UP001317532"/>
    </source>
</evidence>
<dbReference type="Proteomes" id="UP001317532">
    <property type="component" value="Chromosome"/>
</dbReference>
<dbReference type="KEGG" id="vab:WPS_16430"/>
<dbReference type="InterPro" id="IPR004360">
    <property type="entry name" value="Glyas_Fos-R_dOase_dom"/>
</dbReference>
<dbReference type="Gene3D" id="3.10.180.10">
    <property type="entry name" value="2,3-Dihydroxybiphenyl 1,2-Dioxygenase, domain 1"/>
    <property type="match status" value="1"/>
</dbReference>
<feature type="domain" description="VOC" evidence="1">
    <location>
        <begin position="2"/>
        <end position="122"/>
    </location>
</feature>